<name>A0A098RZR2_9BACT</name>
<dbReference type="Proteomes" id="UP000029736">
    <property type="component" value="Unassembled WGS sequence"/>
</dbReference>
<dbReference type="EMBL" id="JPOS01000090">
    <property type="protein sequence ID" value="KGE85311.1"/>
    <property type="molecule type" value="Genomic_DNA"/>
</dbReference>
<feature type="transmembrane region" description="Helical" evidence="1">
    <location>
        <begin position="303"/>
        <end position="323"/>
    </location>
</feature>
<keyword evidence="1" id="KW-1133">Transmembrane helix</keyword>
<dbReference type="Pfam" id="PF13231">
    <property type="entry name" value="PMT_2"/>
    <property type="match status" value="1"/>
</dbReference>
<feature type="transmembrane region" description="Helical" evidence="1">
    <location>
        <begin position="149"/>
        <end position="175"/>
    </location>
</feature>
<feature type="transmembrane region" description="Helical" evidence="1">
    <location>
        <begin position="257"/>
        <end position="282"/>
    </location>
</feature>
<reference evidence="3 4" key="1">
    <citation type="journal article" date="2014" name="Int. J. Syst. Evol. Microbiol.">
        <title>Phaeodactylibacter xiamenensis gen. nov., sp. nov., a member of the family Saprospiraceae isolated from the marine alga Phaeodactylum tricornutum.</title>
        <authorList>
            <person name="Chen Z.Jr."/>
            <person name="Lei X."/>
            <person name="Lai Q."/>
            <person name="Li Y."/>
            <person name="Zhang B."/>
            <person name="Zhang J."/>
            <person name="Zhang H."/>
            <person name="Yang L."/>
            <person name="Zheng W."/>
            <person name="Tian Y."/>
            <person name="Yu Z."/>
            <person name="Xu H.Jr."/>
            <person name="Zheng T."/>
        </authorList>
    </citation>
    <scope>NUCLEOTIDE SEQUENCE [LARGE SCALE GENOMIC DNA]</scope>
    <source>
        <strain evidence="3 4">KD52</strain>
    </source>
</reference>
<evidence type="ECO:0000256" key="1">
    <source>
        <dbReference type="SAM" id="Phobius"/>
    </source>
</evidence>
<feature type="transmembrane region" description="Helical" evidence="1">
    <location>
        <begin position="223"/>
        <end position="242"/>
    </location>
</feature>
<evidence type="ECO:0000259" key="2">
    <source>
        <dbReference type="Pfam" id="PF13231"/>
    </source>
</evidence>
<evidence type="ECO:0000313" key="3">
    <source>
        <dbReference type="EMBL" id="KGE85311.1"/>
    </source>
</evidence>
<feature type="domain" description="Glycosyltransferase RgtA/B/C/D-like" evidence="2">
    <location>
        <begin position="54"/>
        <end position="193"/>
    </location>
</feature>
<keyword evidence="1" id="KW-0812">Transmembrane</keyword>
<organism evidence="3 4">
    <name type="scientific">Phaeodactylibacter xiamenensis</name>
    <dbReference type="NCBI Taxonomy" id="1524460"/>
    <lineage>
        <taxon>Bacteria</taxon>
        <taxon>Pseudomonadati</taxon>
        <taxon>Bacteroidota</taxon>
        <taxon>Saprospiria</taxon>
        <taxon>Saprospirales</taxon>
        <taxon>Haliscomenobacteraceae</taxon>
        <taxon>Phaeodactylibacter</taxon>
    </lineage>
</organism>
<feature type="transmembrane region" description="Helical" evidence="1">
    <location>
        <begin position="187"/>
        <end position="203"/>
    </location>
</feature>
<dbReference type="AlphaFoldDB" id="A0A098RZR2"/>
<comment type="caution">
    <text evidence="3">The sequence shown here is derived from an EMBL/GenBank/DDBJ whole genome shotgun (WGS) entry which is preliminary data.</text>
</comment>
<dbReference type="OrthoDB" id="1494764at2"/>
<proteinExistence type="predicted"/>
<feature type="transmembrane region" description="Helical" evidence="1">
    <location>
        <begin position="358"/>
        <end position="376"/>
    </location>
</feature>
<evidence type="ECO:0000313" key="4">
    <source>
        <dbReference type="Proteomes" id="UP000029736"/>
    </source>
</evidence>
<keyword evidence="4" id="KW-1185">Reference proteome</keyword>
<feature type="transmembrane region" description="Helical" evidence="1">
    <location>
        <begin position="95"/>
        <end position="114"/>
    </location>
</feature>
<dbReference type="InterPro" id="IPR038731">
    <property type="entry name" value="RgtA/B/C-like"/>
</dbReference>
<protein>
    <recommendedName>
        <fullName evidence="2">Glycosyltransferase RgtA/B/C/D-like domain-containing protein</fullName>
    </recommendedName>
</protein>
<feature type="transmembrane region" description="Helical" evidence="1">
    <location>
        <begin position="329"/>
        <end position="351"/>
    </location>
</feature>
<sequence length="496" mass="54237">MTAKTSYLYAIALLLLVVNLLVGNGMTTIWDGVEAMLAWQIQHDAAGFTFHEQLAALLMGDTLDPFFLRFSGAIAVILGLTAYYIFARRMVGTEIVLNTLALAASSLLMANLGKVASSDIWAMMLQWLAYAAMIRYLKQPQLSWQLSFYALAALAIWVQPLQSLIFLLGTGAFLYFVHADGRRLLRLNPWAMGLLTAGGLYALQWLDTTGDTFYIGFRTGRFLWVNAVGILPFLGLVMGGIVEHSQRLGKRDEQAVLYMGALIFALLGHSLALQPLLAMVAARQMRNYFHKGYPHRGVVKAGAVLHLVAAACFLILFMIGSFVQFRGLGFQAGLATGGLYWVWSFVAVVGFVGARASYARLGTIMSGVLLTTFFWIQFSPLLEVQRNWAQEIIEPEGPFPKPADQFIVGRGEGAFPGVAAYAHAANSNTAVLSNAASLQQAVSAQQAGTVILVPQSWLPPQLDTMQTDTTVYKGWNAPLQPAVWVRCEVKPKLSGK</sequence>
<feature type="transmembrane region" description="Helical" evidence="1">
    <location>
        <begin position="66"/>
        <end position="86"/>
    </location>
</feature>
<gene>
    <name evidence="3" type="ORF">IX84_27770</name>
</gene>
<accession>A0A098RZR2</accession>
<keyword evidence="1" id="KW-0472">Membrane</keyword>
<feature type="transmembrane region" description="Helical" evidence="1">
    <location>
        <begin position="7"/>
        <end position="30"/>
    </location>
</feature>
<dbReference type="RefSeq" id="WP_044228330.1">
    <property type="nucleotide sequence ID" value="NZ_JBKAGJ010000004.1"/>
</dbReference>